<keyword evidence="5" id="KW-0804">Transcription</keyword>
<feature type="domain" description="Response regulatory" evidence="8">
    <location>
        <begin position="2"/>
        <end position="117"/>
    </location>
</feature>
<dbReference type="CDD" id="cd00156">
    <property type="entry name" value="REC"/>
    <property type="match status" value="1"/>
</dbReference>
<dbReference type="PROSITE" id="PS51755">
    <property type="entry name" value="OMPR_PHOB"/>
    <property type="match status" value="1"/>
</dbReference>
<dbReference type="Proteomes" id="UP000239865">
    <property type="component" value="Unassembled WGS sequence"/>
</dbReference>
<evidence type="ECO:0000256" key="4">
    <source>
        <dbReference type="ARBA" id="ARBA00023125"/>
    </source>
</evidence>
<dbReference type="Pfam" id="PF00486">
    <property type="entry name" value="Trans_reg_C"/>
    <property type="match status" value="1"/>
</dbReference>
<dbReference type="GO" id="GO:0005829">
    <property type="term" value="C:cytosol"/>
    <property type="evidence" value="ECO:0007669"/>
    <property type="project" value="TreeGrafter"/>
</dbReference>
<dbReference type="PROSITE" id="PS50110">
    <property type="entry name" value="RESPONSE_REGULATORY"/>
    <property type="match status" value="1"/>
</dbReference>
<dbReference type="SMART" id="SM00448">
    <property type="entry name" value="REC"/>
    <property type="match status" value="1"/>
</dbReference>
<dbReference type="GO" id="GO:0006355">
    <property type="term" value="P:regulation of DNA-templated transcription"/>
    <property type="evidence" value="ECO:0007669"/>
    <property type="project" value="InterPro"/>
</dbReference>
<dbReference type="OrthoDB" id="6117814at2"/>
<evidence type="ECO:0000313" key="10">
    <source>
        <dbReference type="EMBL" id="PPU75178.1"/>
    </source>
</evidence>
<dbReference type="SMART" id="SM00862">
    <property type="entry name" value="Trans_reg_C"/>
    <property type="match status" value="1"/>
</dbReference>
<evidence type="ECO:0000259" key="8">
    <source>
        <dbReference type="PROSITE" id="PS50110"/>
    </source>
</evidence>
<proteinExistence type="predicted"/>
<gene>
    <name evidence="10" type="ORF">XmelCFBP4644_03540</name>
</gene>
<dbReference type="InterPro" id="IPR039420">
    <property type="entry name" value="WalR-like"/>
</dbReference>
<dbReference type="InterPro" id="IPR001867">
    <property type="entry name" value="OmpR/PhoB-type_DNA-bd"/>
</dbReference>
<evidence type="ECO:0000256" key="6">
    <source>
        <dbReference type="PROSITE-ProRule" id="PRU00169"/>
    </source>
</evidence>
<protein>
    <submittedName>
        <fullName evidence="10">DNA-binding response regulator</fullName>
    </submittedName>
</protein>
<dbReference type="PANTHER" id="PTHR48111:SF1">
    <property type="entry name" value="TWO-COMPONENT RESPONSE REGULATOR ORR33"/>
    <property type="match status" value="1"/>
</dbReference>
<dbReference type="GO" id="GO:0000156">
    <property type="term" value="F:phosphorelay response regulator activity"/>
    <property type="evidence" value="ECO:0007669"/>
    <property type="project" value="TreeGrafter"/>
</dbReference>
<dbReference type="PANTHER" id="PTHR48111">
    <property type="entry name" value="REGULATOR OF RPOS"/>
    <property type="match status" value="1"/>
</dbReference>
<dbReference type="InterPro" id="IPR036388">
    <property type="entry name" value="WH-like_DNA-bd_sf"/>
</dbReference>
<evidence type="ECO:0000259" key="9">
    <source>
        <dbReference type="PROSITE" id="PS51755"/>
    </source>
</evidence>
<dbReference type="InterPro" id="IPR016032">
    <property type="entry name" value="Sig_transdc_resp-reg_C-effctor"/>
</dbReference>
<evidence type="ECO:0000313" key="11">
    <source>
        <dbReference type="Proteomes" id="UP000239865"/>
    </source>
</evidence>
<evidence type="ECO:0000256" key="1">
    <source>
        <dbReference type="ARBA" id="ARBA00022553"/>
    </source>
</evidence>
<reference evidence="10 11" key="1">
    <citation type="submission" date="2016-08" db="EMBL/GenBank/DDBJ databases">
        <authorList>
            <person name="Seilhamer J.J."/>
        </authorList>
    </citation>
    <scope>NUCLEOTIDE SEQUENCE [LARGE SCALE GENOMIC DNA]</scope>
    <source>
        <strain evidence="10 11">CFBP4644</strain>
    </source>
</reference>
<keyword evidence="3" id="KW-0805">Transcription regulation</keyword>
<dbReference type="GO" id="GO:0000976">
    <property type="term" value="F:transcription cis-regulatory region binding"/>
    <property type="evidence" value="ECO:0007669"/>
    <property type="project" value="TreeGrafter"/>
</dbReference>
<keyword evidence="4 7" id="KW-0238">DNA-binding</keyword>
<dbReference type="SUPFAM" id="SSF46894">
    <property type="entry name" value="C-terminal effector domain of the bipartite response regulators"/>
    <property type="match status" value="1"/>
</dbReference>
<evidence type="ECO:0000256" key="3">
    <source>
        <dbReference type="ARBA" id="ARBA00023015"/>
    </source>
</evidence>
<name>A0A2S7DMV1_9XANT</name>
<evidence type="ECO:0000256" key="2">
    <source>
        <dbReference type="ARBA" id="ARBA00023012"/>
    </source>
</evidence>
<dbReference type="EMBL" id="MDEH01000001">
    <property type="protein sequence ID" value="PPU75178.1"/>
    <property type="molecule type" value="Genomic_DNA"/>
</dbReference>
<feature type="domain" description="OmpR/PhoB-type" evidence="9">
    <location>
        <begin position="121"/>
        <end position="228"/>
    </location>
</feature>
<organism evidence="10 11">
    <name type="scientific">Xanthomonas melonis</name>
    <dbReference type="NCBI Taxonomy" id="56456"/>
    <lineage>
        <taxon>Bacteria</taxon>
        <taxon>Pseudomonadati</taxon>
        <taxon>Pseudomonadota</taxon>
        <taxon>Gammaproteobacteria</taxon>
        <taxon>Lysobacterales</taxon>
        <taxon>Lysobacteraceae</taxon>
        <taxon>Xanthomonas</taxon>
    </lineage>
</organism>
<dbReference type="GO" id="GO:0032993">
    <property type="term" value="C:protein-DNA complex"/>
    <property type="evidence" value="ECO:0007669"/>
    <property type="project" value="TreeGrafter"/>
</dbReference>
<dbReference type="InterPro" id="IPR011006">
    <property type="entry name" value="CheY-like_superfamily"/>
</dbReference>
<dbReference type="RefSeq" id="WP_104585617.1">
    <property type="nucleotide sequence ID" value="NZ_JAJGQH010000024.1"/>
</dbReference>
<dbReference type="SUPFAM" id="SSF52172">
    <property type="entry name" value="CheY-like"/>
    <property type="match status" value="1"/>
</dbReference>
<evidence type="ECO:0000256" key="7">
    <source>
        <dbReference type="PROSITE-ProRule" id="PRU01091"/>
    </source>
</evidence>
<feature type="modified residue" description="4-aspartylphosphate" evidence="6">
    <location>
        <position position="52"/>
    </location>
</feature>
<accession>A0A2S7DMV1</accession>
<sequence>MSVAVLEDDALLREDILVPGLRAFGFRVSGAGTAGELYRLMLEQAFDLVVLDLGLPDESGLSVITHLRALFAGLGIVVLTGNRGRGDHVRALHGGADAFLRKPADPEILALTLRNLARRLQPVASVPPPRPAWRLESDGWCLLAPDGRIMVLTALERRLMRCLDAQRGQAVEREALVSALEADTGEFDLHRLEMLIHRLRRKATRITAEQGPALPLLSSRGMGYLLAD</sequence>
<evidence type="ECO:0000256" key="5">
    <source>
        <dbReference type="ARBA" id="ARBA00023163"/>
    </source>
</evidence>
<dbReference type="Gene3D" id="3.40.50.2300">
    <property type="match status" value="1"/>
</dbReference>
<dbReference type="AlphaFoldDB" id="A0A2S7DMV1"/>
<dbReference type="InterPro" id="IPR001789">
    <property type="entry name" value="Sig_transdc_resp-reg_receiver"/>
</dbReference>
<dbReference type="Pfam" id="PF00072">
    <property type="entry name" value="Response_reg"/>
    <property type="match status" value="1"/>
</dbReference>
<feature type="DNA-binding region" description="OmpR/PhoB-type" evidence="7">
    <location>
        <begin position="121"/>
        <end position="228"/>
    </location>
</feature>
<dbReference type="Gene3D" id="1.10.10.10">
    <property type="entry name" value="Winged helix-like DNA-binding domain superfamily/Winged helix DNA-binding domain"/>
    <property type="match status" value="1"/>
</dbReference>
<keyword evidence="1 6" id="KW-0597">Phosphoprotein</keyword>
<comment type="caution">
    <text evidence="10">The sequence shown here is derived from an EMBL/GenBank/DDBJ whole genome shotgun (WGS) entry which is preliminary data.</text>
</comment>
<keyword evidence="2" id="KW-0902">Two-component regulatory system</keyword>